<protein>
    <submittedName>
        <fullName evidence="1">Uncharacterized protein</fullName>
    </submittedName>
</protein>
<proteinExistence type="predicted"/>
<reference evidence="1" key="1">
    <citation type="journal article" date="2021" name="Proc. Natl. Acad. Sci. U.S.A.">
        <title>A Catalog of Tens of Thousands of Viruses from Human Metagenomes Reveals Hidden Associations with Chronic Diseases.</title>
        <authorList>
            <person name="Tisza M.J."/>
            <person name="Buck C.B."/>
        </authorList>
    </citation>
    <scope>NUCLEOTIDE SEQUENCE</scope>
    <source>
        <strain evidence="1">CtVOP12</strain>
    </source>
</reference>
<evidence type="ECO:0000313" key="1">
    <source>
        <dbReference type="EMBL" id="DAG03577.1"/>
    </source>
</evidence>
<organism evidence="1">
    <name type="scientific">Siphoviridae sp. ctVOP12</name>
    <dbReference type="NCBI Taxonomy" id="2825531"/>
    <lineage>
        <taxon>Viruses</taxon>
        <taxon>Duplodnaviria</taxon>
        <taxon>Heunggongvirae</taxon>
        <taxon>Uroviricota</taxon>
        <taxon>Caudoviricetes</taxon>
    </lineage>
</organism>
<dbReference type="EMBL" id="BK016231">
    <property type="protein sequence ID" value="DAG03577.1"/>
    <property type="molecule type" value="Genomic_DNA"/>
</dbReference>
<sequence>MKSTRIRGKSRASNFFEENVKQRLTKSNIVR</sequence>
<accession>A0A8S5V9Z3</accession>
<name>A0A8S5V9Z3_9CAUD</name>